<dbReference type="GO" id="GO:0016603">
    <property type="term" value="F:glutaminyl-peptide cyclotransferase activity"/>
    <property type="evidence" value="ECO:0007669"/>
    <property type="project" value="UniProtKB-EC"/>
</dbReference>
<keyword evidence="14" id="KW-0472">Membrane</keyword>
<evidence type="ECO:0000256" key="2">
    <source>
        <dbReference type="ARBA" id="ARBA00004613"/>
    </source>
</evidence>
<dbReference type="EMBL" id="JAERUA010000002">
    <property type="protein sequence ID" value="KAI1903834.1"/>
    <property type="molecule type" value="Genomic_DNA"/>
</dbReference>
<keyword evidence="11" id="KW-0012">Acyltransferase</keyword>
<feature type="domain" description="Peptidase M28" evidence="15">
    <location>
        <begin position="155"/>
        <end position="385"/>
    </location>
</feature>
<organism evidence="16 17">
    <name type="scientific">Albula goreensis</name>
    <dbReference type="NCBI Taxonomy" id="1534307"/>
    <lineage>
        <taxon>Eukaryota</taxon>
        <taxon>Metazoa</taxon>
        <taxon>Chordata</taxon>
        <taxon>Craniata</taxon>
        <taxon>Vertebrata</taxon>
        <taxon>Euteleostomi</taxon>
        <taxon>Actinopterygii</taxon>
        <taxon>Neopterygii</taxon>
        <taxon>Teleostei</taxon>
        <taxon>Albuliformes</taxon>
        <taxon>Albulidae</taxon>
        <taxon>Albula</taxon>
    </lineage>
</organism>
<dbReference type="OrthoDB" id="3907302at2759"/>
<name>A0A8T3E760_9TELE</name>
<evidence type="ECO:0000256" key="7">
    <source>
        <dbReference type="ARBA" id="ARBA00022679"/>
    </source>
</evidence>
<evidence type="ECO:0000259" key="15">
    <source>
        <dbReference type="Pfam" id="PF04389"/>
    </source>
</evidence>
<keyword evidence="8" id="KW-0479">Metal-binding</keyword>
<comment type="catalytic activity">
    <reaction evidence="1">
        <text>N-terminal L-glutaminyl-[peptide] = N-terminal 5-oxo-L-prolyl-[peptide] + NH4(+)</text>
        <dbReference type="Rhea" id="RHEA:23652"/>
        <dbReference type="Rhea" id="RHEA-COMP:11736"/>
        <dbReference type="Rhea" id="RHEA-COMP:11846"/>
        <dbReference type="ChEBI" id="CHEBI:28938"/>
        <dbReference type="ChEBI" id="CHEBI:64722"/>
        <dbReference type="ChEBI" id="CHEBI:87215"/>
        <dbReference type="EC" id="2.3.2.5"/>
    </reaction>
</comment>
<dbReference type="InterPro" id="IPR037457">
    <property type="entry name" value="M28_QC"/>
</dbReference>
<keyword evidence="7" id="KW-0808">Transferase</keyword>
<comment type="subcellular location">
    <subcellularLocation>
        <location evidence="2">Secreted</location>
    </subcellularLocation>
</comment>
<evidence type="ECO:0000256" key="6">
    <source>
        <dbReference type="ARBA" id="ARBA00022525"/>
    </source>
</evidence>
<comment type="caution">
    <text evidence="16">The sequence shown here is derived from an EMBL/GenBank/DDBJ whole genome shotgun (WGS) entry which is preliminary data.</text>
</comment>
<dbReference type="PANTHER" id="PTHR12283:SF3">
    <property type="entry name" value="GLUTAMINYL-PEPTIDE CYCLOTRANSFERASE-LIKE PROTEIN"/>
    <property type="match status" value="1"/>
</dbReference>
<reference evidence="16" key="1">
    <citation type="submission" date="2021-01" db="EMBL/GenBank/DDBJ databases">
        <authorList>
            <person name="Zahm M."/>
            <person name="Roques C."/>
            <person name="Cabau C."/>
            <person name="Klopp C."/>
            <person name="Donnadieu C."/>
            <person name="Jouanno E."/>
            <person name="Lampietro C."/>
            <person name="Louis A."/>
            <person name="Herpin A."/>
            <person name="Echchiki A."/>
            <person name="Berthelot C."/>
            <person name="Parey E."/>
            <person name="Roest-Crollius H."/>
            <person name="Braasch I."/>
            <person name="Postlethwait J."/>
            <person name="Bobe J."/>
            <person name="Montfort J."/>
            <person name="Bouchez O."/>
            <person name="Begum T."/>
            <person name="Mejri S."/>
            <person name="Adams A."/>
            <person name="Chen W.-J."/>
            <person name="Guiguen Y."/>
        </authorList>
    </citation>
    <scope>NUCLEOTIDE SEQUENCE</scope>
    <source>
        <tissue evidence="16">Blood</tissue>
    </source>
</reference>
<evidence type="ECO:0000256" key="3">
    <source>
        <dbReference type="ARBA" id="ARBA00006014"/>
    </source>
</evidence>
<evidence type="ECO:0000256" key="12">
    <source>
        <dbReference type="ARBA" id="ARBA00033159"/>
    </source>
</evidence>
<protein>
    <recommendedName>
        <fullName evidence="5">Glutaminyl-peptide cyclotransferase</fullName>
        <ecNumber evidence="4">2.3.2.5</ecNumber>
    </recommendedName>
    <alternativeName>
        <fullName evidence="12">Glutaminyl cyclase</fullName>
    </alternativeName>
    <alternativeName>
        <fullName evidence="13">Glutaminyl-tRNA cyclotransferase</fullName>
    </alternativeName>
</protein>
<evidence type="ECO:0000256" key="1">
    <source>
        <dbReference type="ARBA" id="ARBA00000001"/>
    </source>
</evidence>
<evidence type="ECO:0000256" key="5">
    <source>
        <dbReference type="ARBA" id="ARBA00016861"/>
    </source>
</evidence>
<comment type="similarity">
    <text evidence="3">Belongs to the glutaminyl-peptide cyclotransferase family.</text>
</comment>
<evidence type="ECO:0000256" key="11">
    <source>
        <dbReference type="ARBA" id="ARBA00023315"/>
    </source>
</evidence>
<dbReference type="PANTHER" id="PTHR12283">
    <property type="entry name" value="GLUTAMINYL-PEPTIDE CYCLOTRANSFERASE"/>
    <property type="match status" value="1"/>
</dbReference>
<feature type="transmembrane region" description="Helical" evidence="14">
    <location>
        <begin position="34"/>
        <end position="53"/>
    </location>
</feature>
<evidence type="ECO:0000256" key="8">
    <source>
        <dbReference type="ARBA" id="ARBA00022723"/>
    </source>
</evidence>
<evidence type="ECO:0000256" key="14">
    <source>
        <dbReference type="SAM" id="Phobius"/>
    </source>
</evidence>
<dbReference type="EC" id="2.3.2.5" evidence="4"/>
<dbReference type="InterPro" id="IPR007484">
    <property type="entry name" value="Peptidase_M28"/>
</dbReference>
<gene>
    <name evidence="16" type="ORF">AGOR_G00031300</name>
</gene>
<dbReference type="GO" id="GO:0008270">
    <property type="term" value="F:zinc ion binding"/>
    <property type="evidence" value="ECO:0007669"/>
    <property type="project" value="TreeGrafter"/>
</dbReference>
<dbReference type="FunFam" id="3.40.630.10:FF:000029">
    <property type="entry name" value="Glutaminyl-peptide cyclotransferase"/>
    <property type="match status" value="1"/>
</dbReference>
<keyword evidence="17" id="KW-1185">Reference proteome</keyword>
<dbReference type="InterPro" id="IPR040234">
    <property type="entry name" value="QC/QCL"/>
</dbReference>
<evidence type="ECO:0000313" key="16">
    <source>
        <dbReference type="EMBL" id="KAI1903834.1"/>
    </source>
</evidence>
<evidence type="ECO:0000256" key="13">
    <source>
        <dbReference type="ARBA" id="ARBA00042699"/>
    </source>
</evidence>
<evidence type="ECO:0000313" key="17">
    <source>
        <dbReference type="Proteomes" id="UP000829720"/>
    </source>
</evidence>
<dbReference type="CDD" id="cd03880">
    <property type="entry name" value="M28_QC_like"/>
    <property type="match status" value="1"/>
</dbReference>
<dbReference type="Pfam" id="PF04389">
    <property type="entry name" value="Peptidase_M28"/>
    <property type="match status" value="1"/>
</dbReference>
<keyword evidence="14" id="KW-0812">Transmembrane</keyword>
<sequence>MKSLKSSRKYRAAAISNVSVLCPCEQVRMSRVRLLVLCLIAVLAIALILGFYVTNDTKSANIQVYVADLTRDKLSHKPSKPTAAQIRRLVSQVSQERLLYVHLRPLLIERLPGSSGSELVREHILTQLSLLSSGWSLEVDSFSAPTPHGHVTFSNVLAVLDPAVPRRLLLACHYDTKALPETPEGPQMGFLGATDSAIPCAMILELVTALDIHLKVLKEQSSQVTLQLVFFDGEEAFEEWSPTDSLYGSRHLAERMAQTPHPPGSPDTTLLEAVDLFVLLDLIGAPDPQFVSHFDDTVRWFDRLISAERRLHNLGLLSSHPEEQSYFRKDVYPGPVEDDHTPFLQRGVPVLHLITTPFPTFWHTLEDTEDKMHGPTVENLTKILVVFLAEYLRL</sequence>
<evidence type="ECO:0000256" key="10">
    <source>
        <dbReference type="ARBA" id="ARBA00023157"/>
    </source>
</evidence>
<evidence type="ECO:0000256" key="9">
    <source>
        <dbReference type="ARBA" id="ARBA00022833"/>
    </source>
</evidence>
<dbReference type="AlphaFoldDB" id="A0A8T3E760"/>
<dbReference type="Gene3D" id="3.40.630.10">
    <property type="entry name" value="Zn peptidases"/>
    <property type="match status" value="1"/>
</dbReference>
<dbReference type="GO" id="GO:0005576">
    <property type="term" value="C:extracellular region"/>
    <property type="evidence" value="ECO:0007669"/>
    <property type="project" value="UniProtKB-SubCell"/>
</dbReference>
<accession>A0A8T3E760</accession>
<dbReference type="SUPFAM" id="SSF53187">
    <property type="entry name" value="Zn-dependent exopeptidases"/>
    <property type="match status" value="1"/>
</dbReference>
<keyword evidence="10" id="KW-1015">Disulfide bond</keyword>
<keyword evidence="9" id="KW-0862">Zinc</keyword>
<dbReference type="Proteomes" id="UP000829720">
    <property type="component" value="Unassembled WGS sequence"/>
</dbReference>
<evidence type="ECO:0000256" key="4">
    <source>
        <dbReference type="ARBA" id="ARBA00012012"/>
    </source>
</evidence>
<keyword evidence="14" id="KW-1133">Transmembrane helix</keyword>
<proteinExistence type="inferred from homology"/>
<keyword evidence="6" id="KW-0964">Secreted</keyword>